<dbReference type="eggNOG" id="COG0711">
    <property type="taxonomic scope" value="Bacteria"/>
</dbReference>
<evidence type="ECO:0000256" key="12">
    <source>
        <dbReference type="ARBA" id="ARBA00037847"/>
    </source>
</evidence>
<dbReference type="CDD" id="cd06503">
    <property type="entry name" value="ATP-synt_Fo_b"/>
    <property type="match status" value="1"/>
</dbReference>
<dbReference type="InterPro" id="IPR002146">
    <property type="entry name" value="ATP_synth_b/b'su_bac/chlpt"/>
</dbReference>
<keyword evidence="6 13" id="KW-1133">Transmembrane helix</keyword>
<comment type="similarity">
    <text evidence="1 13 14">Belongs to the ATPase B chain family.</text>
</comment>
<dbReference type="OrthoDB" id="7271837at2"/>
<dbReference type="GO" id="GO:0046933">
    <property type="term" value="F:proton-transporting ATP synthase activity, rotational mechanism"/>
    <property type="evidence" value="ECO:0007669"/>
    <property type="project" value="UniProtKB-UniRule"/>
</dbReference>
<keyword evidence="5 13" id="KW-0375">Hydrogen ion transport</keyword>
<keyword evidence="2 13" id="KW-0813">Transport</keyword>
<evidence type="ECO:0000313" key="15">
    <source>
        <dbReference type="EMBL" id="AOX17879.1"/>
    </source>
</evidence>
<evidence type="ECO:0000256" key="4">
    <source>
        <dbReference type="ARBA" id="ARBA00022692"/>
    </source>
</evidence>
<dbReference type="AlphaFoldDB" id="A0A1D8UW69"/>
<evidence type="ECO:0000256" key="6">
    <source>
        <dbReference type="ARBA" id="ARBA00022989"/>
    </source>
</evidence>
<dbReference type="Proteomes" id="UP000179145">
    <property type="component" value="Chromosome"/>
</dbReference>
<dbReference type="EMBL" id="CP014674">
    <property type="protein sequence ID" value="AOX17879.1"/>
    <property type="molecule type" value="Genomic_DNA"/>
</dbReference>
<evidence type="ECO:0000256" key="2">
    <source>
        <dbReference type="ARBA" id="ARBA00022448"/>
    </source>
</evidence>
<dbReference type="GO" id="GO:0012505">
    <property type="term" value="C:endomembrane system"/>
    <property type="evidence" value="ECO:0007669"/>
    <property type="project" value="UniProtKB-SubCell"/>
</dbReference>
<evidence type="ECO:0000256" key="3">
    <source>
        <dbReference type="ARBA" id="ARBA00022547"/>
    </source>
</evidence>
<evidence type="ECO:0000256" key="14">
    <source>
        <dbReference type="RuleBase" id="RU003848"/>
    </source>
</evidence>
<evidence type="ECO:0000313" key="16">
    <source>
        <dbReference type="Proteomes" id="UP000179145"/>
    </source>
</evidence>
<evidence type="ECO:0000256" key="1">
    <source>
        <dbReference type="ARBA" id="ARBA00005513"/>
    </source>
</evidence>
<evidence type="ECO:0000256" key="9">
    <source>
        <dbReference type="ARBA" id="ARBA00023310"/>
    </source>
</evidence>
<evidence type="ECO:0000256" key="13">
    <source>
        <dbReference type="HAMAP-Rule" id="MF_01398"/>
    </source>
</evidence>
<comment type="subunit">
    <text evidence="13">F-type ATPases have 2 components, F(1) - the catalytic core - and F(0) - the membrane proton channel. F(1) has five subunits: alpha(3), beta(3), gamma(1), delta(1), epsilon(1). F(0) has three main subunits: a(1), b(2) and c(10-14). The alpha and beta chains form an alternating ring which encloses part of the gamma chain. F(1) is attached to F(0) by a central stalk formed by the gamma and epsilon chains, while a peripheral stalk is formed by the delta and b chains.</text>
</comment>
<comment type="function">
    <text evidence="10 13">F(1)F(0) ATP synthase produces ATP from ADP in the presence of a proton or sodium gradient. F-type ATPases consist of two structural domains, F(1) containing the extramembraneous catalytic core and F(0) containing the membrane proton channel, linked together by a central stalk and a peripheral stalk. During catalysis, ATP synthesis in the catalytic domain of F(1) is coupled via a rotary mechanism of the central stalk subunits to proton translocation.</text>
</comment>
<proteinExistence type="inferred from homology"/>
<evidence type="ECO:0000256" key="10">
    <source>
        <dbReference type="ARBA" id="ARBA00025198"/>
    </source>
</evidence>
<keyword evidence="3 13" id="KW-0138">CF(0)</keyword>
<keyword evidence="13" id="KW-1003">Cell membrane</keyword>
<dbReference type="HAMAP" id="MF_01398">
    <property type="entry name" value="ATP_synth_b_bprime"/>
    <property type="match status" value="1"/>
</dbReference>
<evidence type="ECO:0000256" key="5">
    <source>
        <dbReference type="ARBA" id="ARBA00022781"/>
    </source>
</evidence>
<keyword evidence="9 13" id="KW-0066">ATP synthesis</keyword>
<dbReference type="PANTHER" id="PTHR33445:SF1">
    <property type="entry name" value="ATP SYNTHASE SUBUNIT B"/>
    <property type="match status" value="1"/>
</dbReference>
<protein>
    <recommendedName>
        <fullName evidence="13">ATP synthase subunit b</fullName>
    </recommendedName>
    <alternativeName>
        <fullName evidence="13">ATP synthase F(0) sector subunit b</fullName>
    </alternativeName>
    <alternativeName>
        <fullName evidence="13">ATPase subunit I</fullName>
    </alternativeName>
    <alternativeName>
        <fullName evidence="13">F-type ATPase subunit b</fullName>
        <shortName evidence="13">F-ATPase subunit b</shortName>
    </alternativeName>
</protein>
<dbReference type="RefSeq" id="WP_035978956.1">
    <property type="nucleotide sequence ID" value="NZ_BJVW01000005.1"/>
</dbReference>
<sequence length="200" mass="21826">MRISSRKLTVSLAIALALGSVPKGAWAAGMPQLDFTNPLLIGQIIWGAIIFAAFYIILKVSALPRIERVLTHRRNRIEGDLDIARRARDDADRAVDELRRARHEAAAQAQANIDRVVQEARTAAEAQTHEMNRRLNDDIAAAETRIAQARRDALASLPNVATDTAQALISKLLRPAGANVNVPQEAIAEAVRNGLQHRGV</sequence>
<dbReference type="InterPro" id="IPR050059">
    <property type="entry name" value="ATP_synthase_B_chain"/>
</dbReference>
<dbReference type="Pfam" id="PF00430">
    <property type="entry name" value="ATP-synt_B"/>
    <property type="match status" value="1"/>
</dbReference>
<dbReference type="GO" id="GO:0005886">
    <property type="term" value="C:plasma membrane"/>
    <property type="evidence" value="ECO:0007669"/>
    <property type="project" value="UniProtKB-SubCell"/>
</dbReference>
<feature type="transmembrane region" description="Helical" evidence="13">
    <location>
        <begin position="37"/>
        <end position="58"/>
    </location>
</feature>
<dbReference type="KEGG" id="kba:A0U89_12900"/>
<dbReference type="GO" id="GO:0045259">
    <property type="term" value="C:proton-transporting ATP synthase complex"/>
    <property type="evidence" value="ECO:0007669"/>
    <property type="project" value="UniProtKB-KW"/>
</dbReference>
<comment type="function">
    <text evidence="11">Component of the F(0) channel, it forms part of the peripheral stalk, linking F(1) to F(0). The b'-subunit is a diverged and duplicated form of b found in plants and photosynthetic bacteria.</text>
</comment>
<keyword evidence="4 13" id="KW-0812">Transmembrane</keyword>
<organism evidence="15 16">
    <name type="scientific">Kozakia baliensis</name>
    <dbReference type="NCBI Taxonomy" id="153496"/>
    <lineage>
        <taxon>Bacteria</taxon>
        <taxon>Pseudomonadati</taxon>
        <taxon>Pseudomonadota</taxon>
        <taxon>Alphaproteobacteria</taxon>
        <taxon>Acetobacterales</taxon>
        <taxon>Acetobacteraceae</taxon>
        <taxon>Kozakia</taxon>
    </lineage>
</organism>
<accession>A0A1D8UW69</accession>
<keyword evidence="16" id="KW-1185">Reference proteome</keyword>
<keyword evidence="8 13" id="KW-0472">Membrane</keyword>
<evidence type="ECO:0000256" key="11">
    <source>
        <dbReference type="ARBA" id="ARBA00025614"/>
    </source>
</evidence>
<keyword evidence="7 13" id="KW-0406">Ion transport</keyword>
<name>A0A1D8UW69_9PROT</name>
<gene>
    <name evidence="13" type="primary">atpF</name>
    <name evidence="15" type="ORF">A0U89_12900</name>
</gene>
<evidence type="ECO:0000256" key="7">
    <source>
        <dbReference type="ARBA" id="ARBA00023065"/>
    </source>
</evidence>
<dbReference type="GO" id="GO:0046961">
    <property type="term" value="F:proton-transporting ATPase activity, rotational mechanism"/>
    <property type="evidence" value="ECO:0007669"/>
    <property type="project" value="TreeGrafter"/>
</dbReference>
<dbReference type="PANTHER" id="PTHR33445">
    <property type="entry name" value="ATP SYNTHASE SUBUNIT B', CHLOROPLASTIC"/>
    <property type="match status" value="1"/>
</dbReference>
<evidence type="ECO:0000256" key="8">
    <source>
        <dbReference type="ARBA" id="ARBA00023136"/>
    </source>
</evidence>
<reference evidence="15 16" key="1">
    <citation type="journal article" date="2016" name="Microb. Cell Fact.">
        <title>Dissection of exopolysaccharide biosynthesis in Kozakia baliensis.</title>
        <authorList>
            <person name="Brandt J.U."/>
            <person name="Jakob F."/>
            <person name="Behr J."/>
            <person name="Geissler A.J."/>
            <person name="Vogel R.F."/>
        </authorList>
    </citation>
    <scope>NUCLEOTIDE SEQUENCE [LARGE SCALE GENOMIC DNA]</scope>
    <source>
        <strain evidence="15 16">DSM 14400</strain>
    </source>
</reference>
<comment type="subcellular location">
    <subcellularLocation>
        <location evidence="13">Cell membrane</location>
        <topology evidence="13">Single-pass membrane protein</topology>
    </subcellularLocation>
    <subcellularLocation>
        <location evidence="12">Endomembrane system</location>
        <topology evidence="12">Single-pass membrane protein</topology>
    </subcellularLocation>
</comment>
<dbReference type="STRING" id="153496.A0U89_12900"/>